<evidence type="ECO:0000313" key="1">
    <source>
        <dbReference type="EMBL" id="RRC98685.1"/>
    </source>
</evidence>
<sequence>MPYQPPAPENPQTQTSDQRLLQAFKDLESDLQIEGSAVVKKILSDDLKGSRHQRFLIRLSHDQTILVAHNIDLAPRINSLREGDSIRFYGEYEWNNQGGVIHWTHRDPQGKHPHGWIEHDGIRYE</sequence>
<protein>
    <submittedName>
        <fullName evidence="1">DUF3465 domain-containing protein</fullName>
    </submittedName>
</protein>
<name>A0A3P1SPW6_9GAMM</name>
<comment type="caution">
    <text evidence="1">The sequence shown here is derived from an EMBL/GenBank/DDBJ whole genome shotgun (WGS) entry which is preliminary data.</text>
</comment>
<keyword evidence="2" id="KW-1185">Reference proteome</keyword>
<accession>A0A3P1SPW6</accession>
<dbReference type="Proteomes" id="UP000267535">
    <property type="component" value="Unassembled WGS sequence"/>
</dbReference>
<evidence type="ECO:0000313" key="2">
    <source>
        <dbReference type="Proteomes" id="UP000267535"/>
    </source>
</evidence>
<dbReference type="OrthoDB" id="195616at2"/>
<proteinExistence type="predicted"/>
<dbReference type="AlphaFoldDB" id="A0A3P1SPW6"/>
<dbReference type="EMBL" id="RQXV01000007">
    <property type="protein sequence ID" value="RRC98685.1"/>
    <property type="molecule type" value="Genomic_DNA"/>
</dbReference>
<dbReference type="Pfam" id="PF11948">
    <property type="entry name" value="DUF3465"/>
    <property type="match status" value="1"/>
</dbReference>
<organism evidence="1 2">
    <name type="scientific">Amphritea balenae</name>
    <dbReference type="NCBI Taxonomy" id="452629"/>
    <lineage>
        <taxon>Bacteria</taxon>
        <taxon>Pseudomonadati</taxon>
        <taxon>Pseudomonadota</taxon>
        <taxon>Gammaproteobacteria</taxon>
        <taxon>Oceanospirillales</taxon>
        <taxon>Oceanospirillaceae</taxon>
        <taxon>Amphritea</taxon>
    </lineage>
</organism>
<reference evidence="1 2" key="1">
    <citation type="submission" date="2018-11" db="EMBL/GenBank/DDBJ databases">
        <title>The draft genome sequence of Amphritea balenae JAMM 1525T.</title>
        <authorList>
            <person name="Fang Z."/>
            <person name="Zhang Y."/>
            <person name="Han X."/>
        </authorList>
    </citation>
    <scope>NUCLEOTIDE SEQUENCE [LARGE SCALE GENOMIC DNA]</scope>
    <source>
        <strain evidence="1 2">JAMM 1525</strain>
    </source>
</reference>
<dbReference type="InterPro" id="IPR021856">
    <property type="entry name" value="DUF3465"/>
</dbReference>
<gene>
    <name evidence="1" type="ORF">EHS89_13085</name>
</gene>